<dbReference type="Gene3D" id="3.40.140.10">
    <property type="entry name" value="Cytidine Deaminase, domain 2"/>
    <property type="match status" value="1"/>
</dbReference>
<keyword evidence="9 15" id="KW-0862">Zinc</keyword>
<evidence type="ECO:0000256" key="2">
    <source>
        <dbReference type="ARBA" id="ARBA00004882"/>
    </source>
</evidence>
<feature type="binding site" evidence="17">
    <location>
        <position position="184"/>
    </location>
    <ligand>
        <name>substrate</name>
    </ligand>
</feature>
<evidence type="ECO:0000256" key="18">
    <source>
        <dbReference type="PIRSR" id="PIRSR006769-3"/>
    </source>
</evidence>
<dbReference type="EC" id="1.1.1.193" evidence="15"/>
<dbReference type="Proteomes" id="UP000185746">
    <property type="component" value="Chromosome"/>
</dbReference>
<dbReference type="InterPro" id="IPR024072">
    <property type="entry name" value="DHFR-like_dom_sf"/>
</dbReference>
<dbReference type="PROSITE" id="PS51747">
    <property type="entry name" value="CYT_DCMP_DEAMINASES_2"/>
    <property type="match status" value="1"/>
</dbReference>
<evidence type="ECO:0000256" key="7">
    <source>
        <dbReference type="ARBA" id="ARBA00022723"/>
    </source>
</evidence>
<comment type="cofactor">
    <cofactor evidence="15 18">
        <name>Zn(2+)</name>
        <dbReference type="ChEBI" id="CHEBI:29105"/>
    </cofactor>
    <text evidence="15 18">Binds 1 zinc ion.</text>
</comment>
<dbReference type="PANTHER" id="PTHR38011">
    <property type="entry name" value="DIHYDROFOLATE REDUCTASE FAMILY PROTEIN (AFU_ORTHOLOGUE AFUA_8G06820)"/>
    <property type="match status" value="1"/>
</dbReference>
<evidence type="ECO:0000256" key="9">
    <source>
        <dbReference type="ARBA" id="ARBA00022833"/>
    </source>
</evidence>
<keyword evidence="12" id="KW-0511">Multifunctional enzyme</keyword>
<feature type="active site" description="Proton donor" evidence="16">
    <location>
        <position position="52"/>
    </location>
</feature>
<comment type="catalytic activity">
    <reaction evidence="13 15">
        <text>5-amino-6-(5-phospho-D-ribitylamino)uracil + NADP(+) = 5-amino-6-(5-phospho-D-ribosylamino)uracil + NADPH + H(+)</text>
        <dbReference type="Rhea" id="RHEA:17845"/>
        <dbReference type="ChEBI" id="CHEBI:15378"/>
        <dbReference type="ChEBI" id="CHEBI:57783"/>
        <dbReference type="ChEBI" id="CHEBI:58349"/>
        <dbReference type="ChEBI" id="CHEBI:58421"/>
        <dbReference type="ChEBI" id="CHEBI:58453"/>
        <dbReference type="EC" id="1.1.1.193"/>
    </reaction>
</comment>
<dbReference type="InterPro" id="IPR016193">
    <property type="entry name" value="Cytidine_deaminase-like"/>
</dbReference>
<evidence type="ECO:0000256" key="5">
    <source>
        <dbReference type="ARBA" id="ARBA00007417"/>
    </source>
</evidence>
<comment type="pathway">
    <text evidence="2 15">Cofactor biosynthesis; riboflavin biosynthesis; 5-amino-6-(D-ribitylamino)uracil from GTP: step 2/4.</text>
</comment>
<comment type="catalytic activity">
    <reaction evidence="14 15">
        <text>2,5-diamino-6-hydroxy-4-(5-phosphoribosylamino)-pyrimidine + H2O + H(+) = 5-amino-6-(5-phospho-D-ribosylamino)uracil + NH4(+)</text>
        <dbReference type="Rhea" id="RHEA:21868"/>
        <dbReference type="ChEBI" id="CHEBI:15377"/>
        <dbReference type="ChEBI" id="CHEBI:15378"/>
        <dbReference type="ChEBI" id="CHEBI:28938"/>
        <dbReference type="ChEBI" id="CHEBI:58453"/>
        <dbReference type="ChEBI" id="CHEBI:58614"/>
        <dbReference type="EC" id="3.5.4.26"/>
    </reaction>
</comment>
<dbReference type="EC" id="3.5.4.26" evidence="15"/>
<organism evidence="20 21">
    <name type="scientific">Sporosarcina ureilytica</name>
    <dbReference type="NCBI Taxonomy" id="298596"/>
    <lineage>
        <taxon>Bacteria</taxon>
        <taxon>Bacillati</taxon>
        <taxon>Bacillota</taxon>
        <taxon>Bacilli</taxon>
        <taxon>Bacillales</taxon>
        <taxon>Caryophanaceae</taxon>
        <taxon>Sporosarcina</taxon>
    </lineage>
</organism>
<comment type="pathway">
    <text evidence="3 15">Cofactor biosynthesis; riboflavin biosynthesis; 5-amino-6-(D-ribitylamino)uracil from GTP: step 3/4.</text>
</comment>
<evidence type="ECO:0000256" key="17">
    <source>
        <dbReference type="PIRSR" id="PIRSR006769-2"/>
    </source>
</evidence>
<dbReference type="GO" id="GO:0009231">
    <property type="term" value="P:riboflavin biosynthetic process"/>
    <property type="evidence" value="ECO:0007669"/>
    <property type="project" value="UniProtKB-UniPathway"/>
</dbReference>
<feature type="binding site" evidence="17">
    <location>
        <position position="204"/>
    </location>
    <ligand>
        <name>substrate</name>
    </ligand>
</feature>
<dbReference type="NCBIfam" id="TIGR00326">
    <property type="entry name" value="eubact_ribD"/>
    <property type="match status" value="1"/>
</dbReference>
<evidence type="ECO:0000259" key="19">
    <source>
        <dbReference type="PROSITE" id="PS51747"/>
    </source>
</evidence>
<accession>A0A1D8JEM2</accession>
<evidence type="ECO:0000256" key="6">
    <source>
        <dbReference type="ARBA" id="ARBA00022619"/>
    </source>
</evidence>
<dbReference type="PROSITE" id="PS00903">
    <property type="entry name" value="CYT_DCMP_DEAMINASES_1"/>
    <property type="match status" value="1"/>
</dbReference>
<evidence type="ECO:0000256" key="11">
    <source>
        <dbReference type="ARBA" id="ARBA00023002"/>
    </source>
</evidence>
<dbReference type="KEGG" id="surl:BI350_05975"/>
<dbReference type="RefSeq" id="WP_075527260.1">
    <property type="nucleotide sequence ID" value="NZ_CP017560.1"/>
</dbReference>
<protein>
    <recommendedName>
        <fullName evidence="15">Riboflavin biosynthesis protein RibD</fullName>
    </recommendedName>
    <domain>
        <recommendedName>
            <fullName evidence="15">Diaminohydroxyphosphoribosylaminopyrimidine deaminase</fullName>
            <shortName evidence="15">DRAP deaminase</shortName>
            <ecNumber evidence="15">3.5.4.26</ecNumber>
        </recommendedName>
        <alternativeName>
            <fullName evidence="15">Riboflavin-specific deaminase</fullName>
        </alternativeName>
    </domain>
    <domain>
        <recommendedName>
            <fullName evidence="15">5-amino-6-(5-phosphoribosylamino)uracil reductase</fullName>
            <ecNumber evidence="15">1.1.1.193</ecNumber>
        </recommendedName>
        <alternativeName>
            <fullName evidence="15">HTP reductase</fullName>
        </alternativeName>
    </domain>
</protein>
<dbReference type="PIRSF" id="PIRSF006769">
    <property type="entry name" value="RibD"/>
    <property type="match status" value="1"/>
</dbReference>
<feature type="binding site" evidence="18">
    <location>
        <position position="50"/>
    </location>
    <ligand>
        <name>Zn(2+)</name>
        <dbReference type="ChEBI" id="CHEBI:29105"/>
        <note>catalytic</note>
    </ligand>
</feature>
<comment type="function">
    <text evidence="1 15">Converts 2,5-diamino-6-(ribosylamino)-4(3h)-pyrimidinone 5'-phosphate into 5-amino-6-(ribosylamino)-2,4(1h,3h)-pyrimidinedione 5'-phosphate.</text>
</comment>
<dbReference type="InterPro" id="IPR050765">
    <property type="entry name" value="Riboflavin_Biosynth_HTPR"/>
</dbReference>
<feature type="binding site" evidence="18">
    <location>
        <position position="75"/>
    </location>
    <ligand>
        <name>Zn(2+)</name>
        <dbReference type="ChEBI" id="CHEBI:29105"/>
        <note>catalytic</note>
    </ligand>
</feature>
<sequence length="362" mass="39331">MIDENMMKLALQLAQSAEGQTSPNPLVGAVCVKNGQIIGTGAHLKAGTPHAEVHALKMAGAAAFGADLYVTLEPCAHHGQTPPCTGRIISSGIRRVIIASTDPNPSVNGRGIELLKQAGIEVITGVLQEEADYLNRAFFHFIQHGKPYVTLKAATTLDGRLATQNGDSKWITSETSRTDVHELRHTHDAILVGVDTVLHDNPFLTTRLPHGGKNPIRIILDRQLRTSETANVITDGAVETIIFTLESTVMNAHLSAFSNVSIERIPDSAHFLEEVLIRLAQKGIMTLFVEGGSRIHSSFMNAQLADELYLYVAPKLIGNGPTIFMDETRSFMAESEGLSFLDVKKIGDDIRIHAQFQKEGES</sequence>
<dbReference type="GO" id="GO:0008270">
    <property type="term" value="F:zinc ion binding"/>
    <property type="evidence" value="ECO:0007669"/>
    <property type="project" value="InterPro"/>
</dbReference>
<evidence type="ECO:0000256" key="13">
    <source>
        <dbReference type="ARBA" id="ARBA00049861"/>
    </source>
</evidence>
<reference evidence="20 21" key="1">
    <citation type="submission" date="2016-09" db="EMBL/GenBank/DDBJ databases">
        <title>Complete genome sequence of the Lysinibacillus sphaericus LMG 22257, a specie of Bacillus with ureolytic activity that can effectively biodeposit calcium carbonate.</title>
        <authorList>
            <person name="Yan W."/>
        </authorList>
    </citation>
    <scope>NUCLEOTIDE SEQUENCE [LARGE SCALE GENOMIC DNA]</scope>
    <source>
        <strain evidence="20 21">LMG 22257</strain>
    </source>
</reference>
<dbReference type="GO" id="GO:0050661">
    <property type="term" value="F:NADP binding"/>
    <property type="evidence" value="ECO:0007669"/>
    <property type="project" value="InterPro"/>
</dbReference>
<dbReference type="Pfam" id="PF01872">
    <property type="entry name" value="RibD_C"/>
    <property type="match status" value="1"/>
</dbReference>
<dbReference type="InterPro" id="IPR002734">
    <property type="entry name" value="RibDG_C"/>
</dbReference>
<comment type="similarity">
    <text evidence="4 15">In the N-terminal section; belongs to the cytidine and deoxycytidylate deaminase family.</text>
</comment>
<dbReference type="GO" id="GO:0008835">
    <property type="term" value="F:diaminohydroxyphosphoribosylaminopyrimidine deaminase activity"/>
    <property type="evidence" value="ECO:0007669"/>
    <property type="project" value="UniProtKB-EC"/>
</dbReference>
<keyword evidence="8 15" id="KW-0378">Hydrolase</keyword>
<dbReference type="EMBL" id="CP017560">
    <property type="protein sequence ID" value="AOV07133.1"/>
    <property type="molecule type" value="Genomic_DNA"/>
</dbReference>
<evidence type="ECO:0000256" key="14">
    <source>
        <dbReference type="ARBA" id="ARBA00049886"/>
    </source>
</evidence>
<feature type="binding site" evidence="17">
    <location>
        <position position="207"/>
    </location>
    <ligand>
        <name>substrate</name>
    </ligand>
</feature>
<dbReference type="CDD" id="cd01284">
    <property type="entry name" value="Riboflavin_deaminase-reductase"/>
    <property type="match status" value="1"/>
</dbReference>
<dbReference type="SUPFAM" id="SSF53927">
    <property type="entry name" value="Cytidine deaminase-like"/>
    <property type="match status" value="1"/>
</dbReference>
<dbReference type="InterPro" id="IPR002125">
    <property type="entry name" value="CMP_dCMP_dom"/>
</dbReference>
<feature type="binding site" evidence="17">
    <location>
        <position position="154"/>
    </location>
    <ligand>
        <name>NADP(+)</name>
        <dbReference type="ChEBI" id="CHEBI:58349"/>
    </ligand>
</feature>
<evidence type="ECO:0000256" key="1">
    <source>
        <dbReference type="ARBA" id="ARBA00002151"/>
    </source>
</evidence>
<dbReference type="UniPathway" id="UPA00275">
    <property type="reaction ID" value="UER00401"/>
</dbReference>
<keyword evidence="6 15" id="KW-0686">Riboflavin biosynthesis</keyword>
<evidence type="ECO:0000256" key="15">
    <source>
        <dbReference type="PIRNR" id="PIRNR006769"/>
    </source>
</evidence>
<evidence type="ECO:0000256" key="16">
    <source>
        <dbReference type="PIRSR" id="PIRSR006769-1"/>
    </source>
</evidence>
<evidence type="ECO:0000313" key="20">
    <source>
        <dbReference type="EMBL" id="AOV07133.1"/>
    </source>
</evidence>
<keyword evidence="11 15" id="KW-0560">Oxidoreductase</keyword>
<proteinExistence type="inferred from homology"/>
<dbReference type="AlphaFoldDB" id="A0A1D8JEM2"/>
<dbReference type="PANTHER" id="PTHR38011:SF7">
    <property type="entry name" value="2,5-DIAMINO-6-RIBOSYLAMINO-4(3H)-PYRIMIDINONE 5'-PHOSPHATE REDUCTASE"/>
    <property type="match status" value="1"/>
</dbReference>
<dbReference type="Pfam" id="PF00383">
    <property type="entry name" value="dCMP_cyt_deam_1"/>
    <property type="match status" value="1"/>
</dbReference>
<feature type="binding site" evidence="17">
    <location>
        <position position="290"/>
    </location>
    <ligand>
        <name>substrate</name>
    </ligand>
</feature>
<feature type="binding site" evidence="17">
    <location>
        <position position="168"/>
    </location>
    <ligand>
        <name>substrate</name>
    </ligand>
</feature>
<gene>
    <name evidence="20" type="ORF">BI350_05975</name>
</gene>
<evidence type="ECO:0000313" key="21">
    <source>
        <dbReference type="Proteomes" id="UP000185746"/>
    </source>
</evidence>
<dbReference type="FunFam" id="3.40.140.10:FF:000025">
    <property type="entry name" value="Riboflavin biosynthesis protein RibD"/>
    <property type="match status" value="1"/>
</dbReference>
<feature type="binding site" evidence="17">
    <location>
        <position position="200"/>
    </location>
    <ligand>
        <name>NADP(+)</name>
        <dbReference type="ChEBI" id="CHEBI:58349"/>
    </ligand>
</feature>
<dbReference type="SUPFAM" id="SSF53597">
    <property type="entry name" value="Dihydrofolate reductase-like"/>
    <property type="match status" value="1"/>
</dbReference>
<dbReference type="GO" id="GO:0008703">
    <property type="term" value="F:5-amino-6-(5-phosphoribosylamino)uracil reductase activity"/>
    <property type="evidence" value="ECO:0007669"/>
    <property type="project" value="UniProtKB-EC"/>
</dbReference>
<feature type="binding site" evidence="17">
    <location>
        <position position="196"/>
    </location>
    <ligand>
        <name>NADP(+)</name>
        <dbReference type="ChEBI" id="CHEBI:58349"/>
    </ligand>
</feature>
<evidence type="ECO:0000256" key="8">
    <source>
        <dbReference type="ARBA" id="ARBA00022801"/>
    </source>
</evidence>
<comment type="similarity">
    <text evidence="5 15">In the C-terminal section; belongs to the HTP reductase family.</text>
</comment>
<feature type="domain" description="CMP/dCMP-type deaminase" evidence="19">
    <location>
        <begin position="1"/>
        <end position="123"/>
    </location>
</feature>
<feature type="binding site" evidence="18">
    <location>
        <position position="84"/>
    </location>
    <ligand>
        <name>Zn(2+)</name>
        <dbReference type="ChEBI" id="CHEBI:29105"/>
        <note>catalytic</note>
    </ligand>
</feature>
<dbReference type="InterPro" id="IPR011549">
    <property type="entry name" value="RibD_C"/>
</dbReference>
<dbReference type="NCBIfam" id="TIGR00227">
    <property type="entry name" value="ribD_Cterm"/>
    <property type="match status" value="1"/>
</dbReference>
<keyword evidence="10 15" id="KW-0521">NADP</keyword>
<evidence type="ECO:0000256" key="4">
    <source>
        <dbReference type="ARBA" id="ARBA00005259"/>
    </source>
</evidence>
<dbReference type="Gene3D" id="3.40.430.10">
    <property type="entry name" value="Dihydrofolate Reductase, subunit A"/>
    <property type="match status" value="1"/>
</dbReference>
<feature type="binding site" evidence="17">
    <location>
        <begin position="292"/>
        <end position="298"/>
    </location>
    <ligand>
        <name>NADP(+)</name>
        <dbReference type="ChEBI" id="CHEBI:58349"/>
    </ligand>
</feature>
<evidence type="ECO:0000256" key="12">
    <source>
        <dbReference type="ARBA" id="ARBA00023268"/>
    </source>
</evidence>
<evidence type="ECO:0000256" key="10">
    <source>
        <dbReference type="ARBA" id="ARBA00022857"/>
    </source>
</evidence>
<name>A0A1D8JEM2_9BACL</name>
<dbReference type="InterPro" id="IPR016192">
    <property type="entry name" value="APOBEC/CMP_deaminase_Zn-bd"/>
</dbReference>
<dbReference type="InterPro" id="IPR004794">
    <property type="entry name" value="Eubact_RibD"/>
</dbReference>
<feature type="binding site" evidence="17">
    <location>
        <position position="170"/>
    </location>
    <ligand>
        <name>NADP(+)</name>
        <dbReference type="ChEBI" id="CHEBI:58349"/>
    </ligand>
</feature>
<keyword evidence="7 15" id="KW-0479">Metal-binding</keyword>
<keyword evidence="21" id="KW-1185">Reference proteome</keyword>
<evidence type="ECO:0000256" key="3">
    <source>
        <dbReference type="ARBA" id="ARBA00004910"/>
    </source>
</evidence>